<dbReference type="InterPro" id="IPR000477">
    <property type="entry name" value="RT_dom"/>
</dbReference>
<dbReference type="Pfam" id="PF00078">
    <property type="entry name" value="RVT_1"/>
    <property type="match status" value="1"/>
</dbReference>
<dbReference type="Proteomes" id="UP000472272">
    <property type="component" value="Chromosome 1"/>
</dbReference>
<evidence type="ECO:0000313" key="3">
    <source>
        <dbReference type="Proteomes" id="UP000472272"/>
    </source>
</evidence>
<dbReference type="PROSITE" id="PS50878">
    <property type="entry name" value="RT_POL"/>
    <property type="match status" value="1"/>
</dbReference>
<sequence length="1010" mass="111293">MAGAGSTGGNVLGHPISVITGRRRSYAKTRPCHYRGGRFSRWLRTIPASRSGPDRKDTGISKGNPHDLKVLLCNARSMMNKTTAIHDLIVDGGSDLACVTETWLDEADGPVLAAACPPGFSYAQQPRSCGRGGGVAVIFRKSLVCTRRPIGKTQFSECMFWKLGNRGSTGFLLVYRPPRCTKDSLPELLQVVVDMLLETPSLVVLGDFNIHADTTLQGAARDFVESMASMGLSLNKFGPTHSRGHALDLVFTSTDVGDLTLSKSETKEVPWSDHFLVQLDFSTTLPLCREVGPIRMVRPRHLMDPIGFQRVVGDVLSQVDGLSADSLVARWNAELTRAIDCLAPKRPLRLHGARTAPWFSPELRVMKQSLRRLERRWRKTHSESDRTRARAQRRAYQVAMATAKRAFFTASIASAENSSRRLFQVVRNLSEPPAPPGPGRDPKISCNAFAKFFADKVAQIQKEVDSTVGAGPGWESARVLSGPVTWDQFQSVTSEDVDRLLGQVKPTTCLLDPCPSWLIKASREGLGDGLCGVVNASLHEGAFPDPLKEAVIKPLLKKTSLDPANLANYRPVSNLPFLGKVIERVVARQLQARLEDADHLDPFQSGFRPHHGTETALVALVDDLRRARDKGESCFLVLLDLSAAFDTINHNILLDRLEGLGAGGTVIRWFRSFLLGRVQKVVVGDECSDPWALTCGVPQGSVLSPMLFNIYMKPLGEIIRGFGLGVHQYADDTQLYLSFKSEPVKAVKVLCECLEAVGGWMAANRLRLNPDKTEVLFLGDRGRAGVGDSLVLNGVTVPLKDQVRSLGVILDSQLSMEAQVNSVSRAAVYQLHLVRRLRPYLPADCLARVVHALVISRLDYCNALYVGLPLKVTRKLQLIQNAAARLVTGSGRRDHITPVLRDLHWLPVRFRAQFKVLVLTFKALNGLGPVYLKERLHPHRSARTLRSSAEGLLAVPSLREVRLQGTRQRAFSVVAPVLWNALPADVKAINNYFTFKSHLKAALFREVFNV</sequence>
<proteinExistence type="predicted"/>
<accession>A0A670HU83</accession>
<dbReference type="Pfam" id="PF03372">
    <property type="entry name" value="Exo_endo_phos"/>
    <property type="match status" value="1"/>
</dbReference>
<dbReference type="PANTHER" id="PTHR33332">
    <property type="entry name" value="REVERSE TRANSCRIPTASE DOMAIN-CONTAINING PROTEIN"/>
    <property type="match status" value="1"/>
</dbReference>
<dbReference type="SUPFAM" id="SSF56219">
    <property type="entry name" value="DNase I-like"/>
    <property type="match status" value="1"/>
</dbReference>
<protein>
    <recommendedName>
        <fullName evidence="1">Reverse transcriptase domain-containing protein</fullName>
    </recommendedName>
</protein>
<dbReference type="InterPro" id="IPR005135">
    <property type="entry name" value="Endo/exonuclease/phosphatase"/>
</dbReference>
<reference evidence="2" key="2">
    <citation type="submission" date="2025-08" db="UniProtKB">
        <authorList>
            <consortium name="Ensembl"/>
        </authorList>
    </citation>
    <scope>IDENTIFICATION</scope>
</reference>
<dbReference type="SUPFAM" id="SSF56672">
    <property type="entry name" value="DNA/RNA polymerases"/>
    <property type="match status" value="1"/>
</dbReference>
<dbReference type="GeneTree" id="ENSGT01150000286962"/>
<keyword evidence="3" id="KW-1185">Reference proteome</keyword>
<feature type="domain" description="Reverse transcriptase" evidence="1">
    <location>
        <begin position="536"/>
        <end position="810"/>
    </location>
</feature>
<evidence type="ECO:0000259" key="1">
    <source>
        <dbReference type="PROSITE" id="PS50878"/>
    </source>
</evidence>
<organism evidence="2 3">
    <name type="scientific">Podarcis muralis</name>
    <name type="common">Wall lizard</name>
    <name type="synonym">Lacerta muralis</name>
    <dbReference type="NCBI Taxonomy" id="64176"/>
    <lineage>
        <taxon>Eukaryota</taxon>
        <taxon>Metazoa</taxon>
        <taxon>Chordata</taxon>
        <taxon>Craniata</taxon>
        <taxon>Vertebrata</taxon>
        <taxon>Euteleostomi</taxon>
        <taxon>Lepidosauria</taxon>
        <taxon>Squamata</taxon>
        <taxon>Bifurcata</taxon>
        <taxon>Unidentata</taxon>
        <taxon>Episquamata</taxon>
        <taxon>Laterata</taxon>
        <taxon>Lacertibaenia</taxon>
        <taxon>Lacertidae</taxon>
        <taxon>Podarcis</taxon>
    </lineage>
</organism>
<dbReference type="GO" id="GO:0003824">
    <property type="term" value="F:catalytic activity"/>
    <property type="evidence" value="ECO:0007669"/>
    <property type="project" value="InterPro"/>
</dbReference>
<name>A0A670HU83_PODMU</name>
<dbReference type="InterPro" id="IPR043502">
    <property type="entry name" value="DNA/RNA_pol_sf"/>
</dbReference>
<dbReference type="Gene3D" id="3.60.10.10">
    <property type="entry name" value="Endonuclease/exonuclease/phosphatase"/>
    <property type="match status" value="1"/>
</dbReference>
<evidence type="ECO:0000313" key="2">
    <source>
        <dbReference type="Ensembl" id="ENSPMRP00000003116.1"/>
    </source>
</evidence>
<dbReference type="Ensembl" id="ENSPMRT00000003342.1">
    <property type="protein sequence ID" value="ENSPMRP00000003116.1"/>
    <property type="gene ID" value="ENSPMRG00000002219.1"/>
</dbReference>
<reference evidence="2 3" key="1">
    <citation type="journal article" date="2019" name="Proc. Natl. Acad. Sci. U.S.A.">
        <title>Regulatory changes in pterin and carotenoid genes underlie balanced color polymorphisms in the wall lizard.</title>
        <authorList>
            <person name="Andrade P."/>
            <person name="Pinho C."/>
            <person name="Perez I de Lanuza G."/>
            <person name="Afonso S."/>
            <person name="Brejcha J."/>
            <person name="Rubin C.J."/>
            <person name="Wallerman O."/>
            <person name="Pereira P."/>
            <person name="Sabatino S.J."/>
            <person name="Bellati A."/>
            <person name="Pellitteri-Rosa D."/>
            <person name="Bosakova Z."/>
            <person name="Bunikis I."/>
            <person name="Carretero M.A."/>
            <person name="Feiner N."/>
            <person name="Marsik P."/>
            <person name="Pauperio F."/>
            <person name="Salvi D."/>
            <person name="Soler L."/>
            <person name="While G.M."/>
            <person name="Uller T."/>
            <person name="Font E."/>
            <person name="Andersson L."/>
            <person name="Carneiro M."/>
        </authorList>
    </citation>
    <scope>NUCLEOTIDE SEQUENCE</scope>
</reference>
<dbReference type="InterPro" id="IPR036691">
    <property type="entry name" value="Endo/exonu/phosph_ase_sf"/>
</dbReference>
<dbReference type="CDD" id="cd01650">
    <property type="entry name" value="RT_nLTR_like"/>
    <property type="match status" value="1"/>
</dbReference>
<dbReference type="AlphaFoldDB" id="A0A670HU83"/>
<reference evidence="2" key="3">
    <citation type="submission" date="2025-09" db="UniProtKB">
        <authorList>
            <consortium name="Ensembl"/>
        </authorList>
    </citation>
    <scope>IDENTIFICATION</scope>
</reference>